<keyword evidence="2" id="KW-1185">Reference proteome</keyword>
<name>A0ACC2XDS6_9TREE</name>
<dbReference type="EMBL" id="JASBWU010000005">
    <property type="protein sequence ID" value="KAJ9121806.1"/>
    <property type="molecule type" value="Genomic_DNA"/>
</dbReference>
<sequence>MFIGDLLQRFGPGVSLIRPSWTPRPAPPSSGPSQTSLAQAQPGFTSEVTHGALIDFGPQKPRTRPKQRITITSPDVRRRIPRSNNGISASAVDSDSENGDNDDDDDDDDDDGGGMSSDNRQPQQTHPQALSEPKVAPIPNRMCFQNASSASSAKANEDTEMDDLALSLADTSLGFVPRGVRKKQKERGKVQQAHAARESDDLVEMG</sequence>
<dbReference type="Proteomes" id="UP001243375">
    <property type="component" value="Unassembled WGS sequence"/>
</dbReference>
<reference evidence="1" key="1">
    <citation type="submission" date="2023-04" db="EMBL/GenBank/DDBJ databases">
        <title>Draft Genome sequencing of Naganishia species isolated from polar environments using Oxford Nanopore Technology.</title>
        <authorList>
            <person name="Leo P."/>
            <person name="Venkateswaran K."/>
        </authorList>
    </citation>
    <scope>NUCLEOTIDE SEQUENCE</scope>
    <source>
        <strain evidence="1">MNA-CCFEE 5425</strain>
    </source>
</reference>
<evidence type="ECO:0000313" key="1">
    <source>
        <dbReference type="EMBL" id="KAJ9121806.1"/>
    </source>
</evidence>
<gene>
    <name evidence="1" type="ORF">QFC22_002429</name>
</gene>
<evidence type="ECO:0000313" key="2">
    <source>
        <dbReference type="Proteomes" id="UP001243375"/>
    </source>
</evidence>
<proteinExistence type="predicted"/>
<accession>A0ACC2XDS6</accession>
<comment type="caution">
    <text evidence="1">The sequence shown here is derived from an EMBL/GenBank/DDBJ whole genome shotgun (WGS) entry which is preliminary data.</text>
</comment>
<protein>
    <submittedName>
        <fullName evidence="1">Uncharacterized protein</fullName>
    </submittedName>
</protein>
<organism evidence="1 2">
    <name type="scientific">Naganishia vaughanmartiniae</name>
    <dbReference type="NCBI Taxonomy" id="1424756"/>
    <lineage>
        <taxon>Eukaryota</taxon>
        <taxon>Fungi</taxon>
        <taxon>Dikarya</taxon>
        <taxon>Basidiomycota</taxon>
        <taxon>Agaricomycotina</taxon>
        <taxon>Tremellomycetes</taxon>
        <taxon>Filobasidiales</taxon>
        <taxon>Filobasidiaceae</taxon>
        <taxon>Naganishia</taxon>
    </lineage>
</organism>